<dbReference type="SUPFAM" id="SSF47473">
    <property type="entry name" value="EF-hand"/>
    <property type="match status" value="1"/>
</dbReference>
<dbReference type="InterPro" id="IPR017441">
    <property type="entry name" value="Protein_kinase_ATP_BS"/>
</dbReference>
<comment type="subunit">
    <text evidence="2">Monomer.</text>
</comment>
<keyword evidence="6" id="KW-0479">Metal-binding</keyword>
<dbReference type="SUPFAM" id="SSF56112">
    <property type="entry name" value="Protein kinase-like (PK-like)"/>
    <property type="match status" value="1"/>
</dbReference>
<dbReference type="EMBL" id="CAJZBQ010000060">
    <property type="protein sequence ID" value="CAG9335081.1"/>
    <property type="molecule type" value="Genomic_DNA"/>
</dbReference>
<sequence length="489" mass="55968">MGCVPSKNKKSSHVNKSYPQIRINPGMFILEKSDVFTAEYEVDHQLGHGAFSTVYQCIERKTGKVRAVKVVSKQALGKDHMTHTFKLKEIQVLKQLDHPNILKVFQIFEDKKSFYVIMEFCSGGELFNKIVKKRIFTEQEAAKIMYQLFSAVAYCHSKNIIHRDIKPENILLDERNEDYTIKVADFGSSTIFDNKTKISGCYGSVYYIAPEVLLNSYNEKCDEWSCGVILYILLSGRPPFNGKTDSEILRNIRTGNLNSEWRGFEYVSEEAKDLIVKLLDKNLLSRITAQEALEHSWVKKYKDLENLSQDHSNQTLSGVLQQLTHFNSNSKLKTAISTFISAQLVSQADTKELRNAFRLLDRNGDGRVSKEELLEKYKECVGGIDPSKQVDQIMKNVDTDHSGFIDYTEFIQATLRREILFSKKNLETAFRLFDKDGSGSISAKELRDILSNGELLDDAVWRDIIKEVDQNGDGEIDLREFQSLIMEKI</sequence>
<dbReference type="PANTHER" id="PTHR24349">
    <property type="entry name" value="SERINE/THREONINE-PROTEIN KINASE"/>
    <property type="match status" value="1"/>
</dbReference>
<evidence type="ECO:0000313" key="19">
    <source>
        <dbReference type="EMBL" id="CAG9335081.1"/>
    </source>
</evidence>
<dbReference type="FunFam" id="3.30.200.20:FF:000315">
    <property type="entry name" value="Calcium-dependent protein kinase 3"/>
    <property type="match status" value="1"/>
</dbReference>
<dbReference type="Pfam" id="PF00069">
    <property type="entry name" value="Pkinase"/>
    <property type="match status" value="1"/>
</dbReference>
<feature type="domain" description="EF-hand" evidence="18">
    <location>
        <begin position="421"/>
        <end position="456"/>
    </location>
</feature>
<comment type="catalytic activity">
    <reaction evidence="14">
        <text>L-seryl-[protein] + ATP = O-phospho-L-seryl-[protein] + ADP + H(+)</text>
        <dbReference type="Rhea" id="RHEA:17989"/>
        <dbReference type="Rhea" id="RHEA-COMP:9863"/>
        <dbReference type="Rhea" id="RHEA-COMP:11604"/>
        <dbReference type="ChEBI" id="CHEBI:15378"/>
        <dbReference type="ChEBI" id="CHEBI:29999"/>
        <dbReference type="ChEBI" id="CHEBI:30616"/>
        <dbReference type="ChEBI" id="CHEBI:83421"/>
        <dbReference type="ChEBI" id="CHEBI:456216"/>
        <dbReference type="EC" id="2.7.11.1"/>
    </reaction>
</comment>
<dbReference type="CDD" id="cd05117">
    <property type="entry name" value="STKc_CAMK"/>
    <property type="match status" value="1"/>
</dbReference>
<dbReference type="InterPro" id="IPR008271">
    <property type="entry name" value="Ser/Thr_kinase_AS"/>
</dbReference>
<feature type="domain" description="Protein kinase" evidence="17">
    <location>
        <begin position="40"/>
        <end position="298"/>
    </location>
</feature>
<evidence type="ECO:0000256" key="11">
    <source>
        <dbReference type="ARBA" id="ARBA00022840"/>
    </source>
</evidence>
<dbReference type="PROSITE" id="PS00107">
    <property type="entry name" value="PROTEIN_KINASE_ATP"/>
    <property type="match status" value="1"/>
</dbReference>
<dbReference type="InterPro" id="IPR050205">
    <property type="entry name" value="CDPK_Ser/Thr_kinases"/>
</dbReference>
<keyword evidence="8 15" id="KW-0547">Nucleotide-binding</keyword>
<dbReference type="SMART" id="SM00054">
    <property type="entry name" value="EFh"/>
    <property type="match status" value="4"/>
</dbReference>
<keyword evidence="10" id="KW-0106">Calcium</keyword>
<dbReference type="InterPro" id="IPR018247">
    <property type="entry name" value="EF_Hand_1_Ca_BS"/>
</dbReference>
<feature type="domain" description="EF-hand" evidence="18">
    <location>
        <begin position="385"/>
        <end position="420"/>
    </location>
</feature>
<accession>A0AAU9KCT2</accession>
<dbReference type="Proteomes" id="UP001162131">
    <property type="component" value="Unassembled WGS sequence"/>
</dbReference>
<dbReference type="FunFam" id="1.10.510.10:FF:000571">
    <property type="entry name" value="Maternal embryonic leucine zipper kinase"/>
    <property type="match status" value="1"/>
</dbReference>
<evidence type="ECO:0000256" key="5">
    <source>
        <dbReference type="ARBA" id="ARBA00022679"/>
    </source>
</evidence>
<dbReference type="Gene3D" id="1.10.510.10">
    <property type="entry name" value="Transferase(Phosphotransferase) domain 1"/>
    <property type="match status" value="1"/>
</dbReference>
<keyword evidence="5" id="KW-0808">Transferase</keyword>
<evidence type="ECO:0000256" key="8">
    <source>
        <dbReference type="ARBA" id="ARBA00022741"/>
    </source>
</evidence>
<evidence type="ECO:0000256" key="9">
    <source>
        <dbReference type="ARBA" id="ARBA00022777"/>
    </source>
</evidence>
<evidence type="ECO:0000256" key="12">
    <source>
        <dbReference type="ARBA" id="ARBA00024334"/>
    </source>
</evidence>
<keyword evidence="20" id="KW-1185">Reference proteome</keyword>
<dbReference type="Gene3D" id="1.10.238.10">
    <property type="entry name" value="EF-hand"/>
    <property type="match status" value="2"/>
</dbReference>
<organism evidence="19 20">
    <name type="scientific">Blepharisma stoltei</name>
    <dbReference type="NCBI Taxonomy" id="1481888"/>
    <lineage>
        <taxon>Eukaryota</taxon>
        <taxon>Sar</taxon>
        <taxon>Alveolata</taxon>
        <taxon>Ciliophora</taxon>
        <taxon>Postciliodesmatophora</taxon>
        <taxon>Heterotrichea</taxon>
        <taxon>Heterotrichida</taxon>
        <taxon>Blepharismidae</taxon>
        <taxon>Blepharisma</taxon>
    </lineage>
</organism>
<evidence type="ECO:0000313" key="20">
    <source>
        <dbReference type="Proteomes" id="UP001162131"/>
    </source>
</evidence>
<evidence type="ECO:0000259" key="18">
    <source>
        <dbReference type="PROSITE" id="PS50222"/>
    </source>
</evidence>
<evidence type="ECO:0000256" key="14">
    <source>
        <dbReference type="ARBA" id="ARBA00048679"/>
    </source>
</evidence>
<dbReference type="Gene3D" id="3.30.200.20">
    <property type="entry name" value="Phosphorylase Kinase, domain 1"/>
    <property type="match status" value="1"/>
</dbReference>
<evidence type="ECO:0000256" key="7">
    <source>
        <dbReference type="ARBA" id="ARBA00022737"/>
    </source>
</evidence>
<evidence type="ECO:0000256" key="6">
    <source>
        <dbReference type="ARBA" id="ARBA00022723"/>
    </source>
</evidence>
<dbReference type="SMART" id="SM00220">
    <property type="entry name" value="S_TKc"/>
    <property type="match status" value="1"/>
</dbReference>
<gene>
    <name evidence="19" type="ORF">BSTOLATCC_MIC62660</name>
</gene>
<comment type="caution">
    <text evidence="19">The sequence shown here is derived from an EMBL/GenBank/DDBJ whole genome shotgun (WGS) entry which is preliminary data.</text>
</comment>
<dbReference type="GO" id="GO:0005524">
    <property type="term" value="F:ATP binding"/>
    <property type="evidence" value="ECO:0007669"/>
    <property type="project" value="UniProtKB-UniRule"/>
</dbReference>
<dbReference type="GO" id="GO:0005509">
    <property type="term" value="F:calcium ion binding"/>
    <property type="evidence" value="ECO:0007669"/>
    <property type="project" value="InterPro"/>
</dbReference>
<name>A0AAU9KCT2_9CILI</name>
<dbReference type="CDD" id="cd00051">
    <property type="entry name" value="EFh"/>
    <property type="match status" value="2"/>
</dbReference>
<evidence type="ECO:0000256" key="16">
    <source>
        <dbReference type="RuleBase" id="RU000304"/>
    </source>
</evidence>
<evidence type="ECO:0000256" key="13">
    <source>
        <dbReference type="ARBA" id="ARBA00047899"/>
    </source>
</evidence>
<keyword evidence="11 15" id="KW-0067">ATP-binding</keyword>
<dbReference type="PROSITE" id="PS50222">
    <property type="entry name" value="EF_HAND_2"/>
    <property type="match status" value="4"/>
</dbReference>
<dbReference type="PROSITE" id="PS00018">
    <property type="entry name" value="EF_HAND_1"/>
    <property type="match status" value="4"/>
</dbReference>
<keyword evidence="7" id="KW-0677">Repeat</keyword>
<dbReference type="EC" id="2.7.11.1" evidence="3"/>
<comment type="cofactor">
    <cofactor evidence="1">
        <name>Mg(2+)</name>
        <dbReference type="ChEBI" id="CHEBI:18420"/>
    </cofactor>
</comment>
<keyword evidence="9" id="KW-0418">Kinase</keyword>
<feature type="domain" description="EF-hand" evidence="18">
    <location>
        <begin position="457"/>
        <end position="489"/>
    </location>
</feature>
<evidence type="ECO:0000256" key="15">
    <source>
        <dbReference type="PROSITE-ProRule" id="PRU10141"/>
    </source>
</evidence>
<dbReference type="PROSITE" id="PS00108">
    <property type="entry name" value="PROTEIN_KINASE_ST"/>
    <property type="match status" value="1"/>
</dbReference>
<dbReference type="InterPro" id="IPR000719">
    <property type="entry name" value="Prot_kinase_dom"/>
</dbReference>
<comment type="catalytic activity">
    <reaction evidence="13">
        <text>L-threonyl-[protein] + ATP = O-phospho-L-threonyl-[protein] + ADP + H(+)</text>
        <dbReference type="Rhea" id="RHEA:46608"/>
        <dbReference type="Rhea" id="RHEA-COMP:11060"/>
        <dbReference type="Rhea" id="RHEA-COMP:11605"/>
        <dbReference type="ChEBI" id="CHEBI:15378"/>
        <dbReference type="ChEBI" id="CHEBI:30013"/>
        <dbReference type="ChEBI" id="CHEBI:30616"/>
        <dbReference type="ChEBI" id="CHEBI:61977"/>
        <dbReference type="ChEBI" id="CHEBI:456216"/>
        <dbReference type="EC" id="2.7.11.1"/>
    </reaction>
</comment>
<dbReference type="InterPro" id="IPR011009">
    <property type="entry name" value="Kinase-like_dom_sf"/>
</dbReference>
<keyword evidence="4 16" id="KW-0723">Serine/threonine-protein kinase</keyword>
<evidence type="ECO:0000256" key="10">
    <source>
        <dbReference type="ARBA" id="ARBA00022837"/>
    </source>
</evidence>
<evidence type="ECO:0000259" key="17">
    <source>
        <dbReference type="PROSITE" id="PS50011"/>
    </source>
</evidence>
<dbReference type="InterPro" id="IPR011992">
    <property type="entry name" value="EF-hand-dom_pair"/>
</dbReference>
<evidence type="ECO:0000256" key="1">
    <source>
        <dbReference type="ARBA" id="ARBA00001946"/>
    </source>
</evidence>
<reference evidence="19" key="1">
    <citation type="submission" date="2021-09" db="EMBL/GenBank/DDBJ databases">
        <authorList>
            <consortium name="AG Swart"/>
            <person name="Singh M."/>
            <person name="Singh A."/>
            <person name="Seah K."/>
            <person name="Emmerich C."/>
        </authorList>
    </citation>
    <scope>NUCLEOTIDE SEQUENCE</scope>
    <source>
        <strain evidence="19">ATCC30299</strain>
    </source>
</reference>
<dbReference type="AlphaFoldDB" id="A0AAU9KCT2"/>
<evidence type="ECO:0000256" key="4">
    <source>
        <dbReference type="ARBA" id="ARBA00022527"/>
    </source>
</evidence>
<feature type="binding site" evidence="15">
    <location>
        <position position="69"/>
    </location>
    <ligand>
        <name>ATP</name>
        <dbReference type="ChEBI" id="CHEBI:30616"/>
    </ligand>
</feature>
<comment type="similarity">
    <text evidence="12">Belongs to the protein kinase superfamily. Ser/Thr protein kinase family. CDPK subfamily.</text>
</comment>
<dbReference type="PROSITE" id="PS50011">
    <property type="entry name" value="PROTEIN_KINASE_DOM"/>
    <property type="match status" value="1"/>
</dbReference>
<feature type="domain" description="EF-hand" evidence="18">
    <location>
        <begin position="348"/>
        <end position="383"/>
    </location>
</feature>
<evidence type="ECO:0000256" key="3">
    <source>
        <dbReference type="ARBA" id="ARBA00012513"/>
    </source>
</evidence>
<dbReference type="InterPro" id="IPR002048">
    <property type="entry name" value="EF_hand_dom"/>
</dbReference>
<dbReference type="Pfam" id="PF13499">
    <property type="entry name" value="EF-hand_7"/>
    <property type="match status" value="2"/>
</dbReference>
<dbReference type="FunFam" id="1.10.238.10:FF:000003">
    <property type="entry name" value="Calmodulin A"/>
    <property type="match status" value="1"/>
</dbReference>
<dbReference type="GO" id="GO:0004674">
    <property type="term" value="F:protein serine/threonine kinase activity"/>
    <property type="evidence" value="ECO:0007669"/>
    <property type="project" value="UniProtKB-KW"/>
</dbReference>
<protein>
    <recommendedName>
        <fullName evidence="3">non-specific serine/threonine protein kinase</fullName>
        <ecNumber evidence="3">2.7.11.1</ecNumber>
    </recommendedName>
</protein>
<proteinExistence type="inferred from homology"/>
<evidence type="ECO:0000256" key="2">
    <source>
        <dbReference type="ARBA" id="ARBA00011245"/>
    </source>
</evidence>